<evidence type="ECO:0000259" key="12">
    <source>
        <dbReference type="PROSITE" id="PS50994"/>
    </source>
</evidence>
<dbReference type="SUPFAM" id="SSF53098">
    <property type="entry name" value="Ribonuclease H-like"/>
    <property type="match status" value="1"/>
</dbReference>
<dbReference type="Proteomes" id="UP001151760">
    <property type="component" value="Unassembled WGS sequence"/>
</dbReference>
<keyword evidence="3" id="KW-0255">Endonuclease</keyword>
<keyword evidence="9" id="KW-0233">DNA recombination</keyword>
<dbReference type="InterPro" id="IPR012337">
    <property type="entry name" value="RNaseH-like_sf"/>
</dbReference>
<dbReference type="PROSITE" id="PS50994">
    <property type="entry name" value="INTEGRASE"/>
    <property type="match status" value="1"/>
</dbReference>
<evidence type="ECO:0000313" key="14">
    <source>
        <dbReference type="Proteomes" id="UP001151760"/>
    </source>
</evidence>
<evidence type="ECO:0000256" key="3">
    <source>
        <dbReference type="ARBA" id="ARBA00022759"/>
    </source>
</evidence>
<evidence type="ECO:0000313" key="13">
    <source>
        <dbReference type="EMBL" id="GJS52012.1"/>
    </source>
</evidence>
<evidence type="ECO:0000256" key="9">
    <source>
        <dbReference type="ARBA" id="ARBA00023172"/>
    </source>
</evidence>
<evidence type="ECO:0000256" key="2">
    <source>
        <dbReference type="ARBA" id="ARBA00022723"/>
    </source>
</evidence>
<reference evidence="13" key="1">
    <citation type="journal article" date="2022" name="Int. J. Mol. Sci.">
        <title>Draft Genome of Tanacetum Coccineum: Genomic Comparison of Closely Related Tanacetum-Family Plants.</title>
        <authorList>
            <person name="Yamashiro T."/>
            <person name="Shiraishi A."/>
            <person name="Nakayama K."/>
            <person name="Satake H."/>
        </authorList>
    </citation>
    <scope>NUCLEOTIDE SEQUENCE</scope>
</reference>
<feature type="region of interest" description="Disordered" evidence="11">
    <location>
        <begin position="1384"/>
        <end position="1409"/>
    </location>
</feature>
<accession>A0ABQ4WGM2</accession>
<dbReference type="PANTHER" id="PTHR42648">
    <property type="entry name" value="TRANSPOSASE, PUTATIVE-RELATED"/>
    <property type="match status" value="1"/>
</dbReference>
<dbReference type="Pfam" id="PF07727">
    <property type="entry name" value="RVT_2"/>
    <property type="match status" value="1"/>
</dbReference>
<dbReference type="PANTHER" id="PTHR42648:SF11">
    <property type="entry name" value="TRANSPOSON TY4-P GAG-POL POLYPROTEIN"/>
    <property type="match status" value="1"/>
</dbReference>
<feature type="region of interest" description="Disordered" evidence="11">
    <location>
        <begin position="1290"/>
        <end position="1310"/>
    </location>
</feature>
<dbReference type="CDD" id="cd09272">
    <property type="entry name" value="RNase_HI_RT_Ty1"/>
    <property type="match status" value="1"/>
</dbReference>
<reference evidence="13" key="2">
    <citation type="submission" date="2022-01" db="EMBL/GenBank/DDBJ databases">
        <authorList>
            <person name="Yamashiro T."/>
            <person name="Shiraishi A."/>
            <person name="Satake H."/>
            <person name="Nakayama K."/>
        </authorList>
    </citation>
    <scope>NUCLEOTIDE SEQUENCE</scope>
</reference>
<name>A0ABQ4WGM2_9ASTR</name>
<dbReference type="Pfam" id="PF00665">
    <property type="entry name" value="rve"/>
    <property type="match status" value="1"/>
</dbReference>
<dbReference type="Pfam" id="PF25597">
    <property type="entry name" value="SH3_retrovirus"/>
    <property type="match status" value="1"/>
</dbReference>
<keyword evidence="10" id="KW-0511">Multifunctional enzyme</keyword>
<keyword evidence="2" id="KW-0479">Metal-binding</keyword>
<dbReference type="InterPro" id="IPR039537">
    <property type="entry name" value="Retrotran_Ty1/copia-like"/>
</dbReference>
<protein>
    <submittedName>
        <fullName evidence="13">Ribonuclease H-like domain-containing protein</fullName>
    </submittedName>
</protein>
<evidence type="ECO:0000256" key="5">
    <source>
        <dbReference type="ARBA" id="ARBA00022842"/>
    </source>
</evidence>
<keyword evidence="1" id="KW-0540">Nuclease</keyword>
<evidence type="ECO:0000256" key="7">
    <source>
        <dbReference type="ARBA" id="ARBA00022918"/>
    </source>
</evidence>
<dbReference type="EMBL" id="BQNB010008626">
    <property type="protein sequence ID" value="GJS52012.1"/>
    <property type="molecule type" value="Genomic_DNA"/>
</dbReference>
<dbReference type="InterPro" id="IPR001584">
    <property type="entry name" value="Integrase_cat-core"/>
</dbReference>
<evidence type="ECO:0000256" key="6">
    <source>
        <dbReference type="ARBA" id="ARBA00022908"/>
    </source>
</evidence>
<dbReference type="InterPro" id="IPR057670">
    <property type="entry name" value="SH3_retrovirus"/>
</dbReference>
<keyword evidence="4" id="KW-0378">Hydrolase</keyword>
<sequence length="1425" mass="162838">MLVHLKKTIEFIKEMGLSNASSPCAVSFCGWQCLGHNLFSVGQFYDGDLEVAFRSNTCYVRNLKGDDLLTSGRDSNLYTISISDMAASLDLVDGLPKFKYGKDHLCSAYERGKSKKASHPPKLVPIDHSKLELLHMDLCGPIRVATINGKKYILVIVDDFSRYTWVYFLRSKDETLEIIKKFITQAQLNYKAKVCKIRTDNGTEFKNATLKSHCEKLGIMQQFSIAQTPQQNGLVERCNRALVEAARTMLIFFKLPEFLWAEAVATACFTQNRSIIHTRYNKTPYELLRGRKPNIAYFHVFGSLCYPTNDRDDLGKMKPKADIGVFIGYSETSTGFRIYNRRTKMIMETIHVKFDELTAMASEHDCLEPELQRFNNHNSSAEPMHTPSKEDLDNLFGPMFEEYYEQKSSDTPIYSAAQPTQVHEDSPSTSSIIVDTHEAPPVVTTSDEQTSPISLTEADEFNQEDTADFDGNAQFVPYNPPSHEEIESSTTALVPSNVQNFHQVQPSTHIWTKDHPLDQVIGDPSKPVMTRQRLHTDSEVCMYALTVSTIEPKNIKEAMADHSWIESMQDELNQFERLQVWELVPRPEGKNIIALKWLWKNKCDAENIVVRNKTRLVAKGYKQEEGIDFEESFAPVARLEAVRMFIAYAAHKNITIFQMDVKTAFLNGPLKEEVYVSQPEGFIDPEFPDHVYRLKKALYGLKQAPRAWYDKLSSFLIEHGFTKGIIDPTLFTRRHGEDILLVQVYVDDIIFGSTNPDFSKRFANLMKNNFEMSMMGELKFFLGLQVHQSPRGIFISQSQYAIELLKKHGLDECVSMSTPMATERLDADLQGTPTDQTTYRRMIGGLMYLTASRPDIAFATFVCARYQARPTVKHLKEVKRIFWYLRQSYNMGLWYPKDSGFELIAYSDADHAGCKDDCKSTSGGLQFLGGKLVSWSSKKQDCTAMSTAEAEYVSLSACCAQVIWMRTQLLDYGYKYNRIPMYYDSKLLLFHAIQSNILRRSTLTSEYQLADLFTKALPKERFEYLVHRIEFIMAQSQRQADVHQDELCPPNKRYALMDANKNIDLDNLMCPNESKILANILQNHPLRFSIAASSSVPWIYLGKLWHTLKEDGSKYRLSFVLDRKELTMTHDDFRTIFQLPQATDNNHERFVAAPKFSEMVPFFLNDLGFTLELRSPSNFKMTGLVQPWQTLCKMFSRCLTTRVTGLHYSLEHPTTLIPYPRFTKLIVSHYMTAYLEISRRVHDKYHNLEHDEMVKSIFNSGKNKAGVGMKIPSWMITDEMKLTENYQMVTSTPKSPNPNVNEGESSAQRKSTIIRLCIPPRRSTRLTPPTPIPTAAEVEDITSRDTIQLGIVEQKSHDDLEAHQNVEKVNGHLVAEEIKKMVEGTESDDAEEVDDSILNGQNDPDTRLDLGSYKESLEVEKIVVV</sequence>
<keyword evidence="5" id="KW-0460">Magnesium</keyword>
<keyword evidence="8" id="KW-0239">DNA-directed DNA polymerase</keyword>
<gene>
    <name evidence="13" type="ORF">Tco_0625374</name>
</gene>
<keyword evidence="8" id="KW-0548">Nucleotidyltransferase</keyword>
<dbReference type="InterPro" id="IPR043502">
    <property type="entry name" value="DNA/RNA_pol_sf"/>
</dbReference>
<comment type="caution">
    <text evidence="13">The sequence shown here is derived from an EMBL/GenBank/DDBJ whole genome shotgun (WGS) entry which is preliminary data.</text>
</comment>
<dbReference type="SUPFAM" id="SSF56672">
    <property type="entry name" value="DNA/RNA polymerases"/>
    <property type="match status" value="1"/>
</dbReference>
<proteinExistence type="predicted"/>
<keyword evidence="6" id="KW-0229">DNA integration</keyword>
<keyword evidence="7" id="KW-0695">RNA-directed DNA polymerase</keyword>
<feature type="domain" description="Integrase catalytic" evidence="12">
    <location>
        <begin position="121"/>
        <end position="292"/>
    </location>
</feature>
<evidence type="ECO:0000256" key="4">
    <source>
        <dbReference type="ARBA" id="ARBA00022801"/>
    </source>
</evidence>
<dbReference type="Gene3D" id="3.30.420.10">
    <property type="entry name" value="Ribonuclease H-like superfamily/Ribonuclease H"/>
    <property type="match status" value="1"/>
</dbReference>
<dbReference type="InterPro" id="IPR036397">
    <property type="entry name" value="RNaseH_sf"/>
</dbReference>
<evidence type="ECO:0000256" key="1">
    <source>
        <dbReference type="ARBA" id="ARBA00022722"/>
    </source>
</evidence>
<evidence type="ECO:0000256" key="8">
    <source>
        <dbReference type="ARBA" id="ARBA00022932"/>
    </source>
</evidence>
<feature type="compositionally biased region" description="Acidic residues" evidence="11">
    <location>
        <begin position="1385"/>
        <end position="1395"/>
    </location>
</feature>
<evidence type="ECO:0000256" key="10">
    <source>
        <dbReference type="ARBA" id="ARBA00023268"/>
    </source>
</evidence>
<keyword evidence="14" id="KW-1185">Reference proteome</keyword>
<organism evidence="13 14">
    <name type="scientific">Tanacetum coccineum</name>
    <dbReference type="NCBI Taxonomy" id="301880"/>
    <lineage>
        <taxon>Eukaryota</taxon>
        <taxon>Viridiplantae</taxon>
        <taxon>Streptophyta</taxon>
        <taxon>Embryophyta</taxon>
        <taxon>Tracheophyta</taxon>
        <taxon>Spermatophyta</taxon>
        <taxon>Magnoliopsida</taxon>
        <taxon>eudicotyledons</taxon>
        <taxon>Gunneridae</taxon>
        <taxon>Pentapetalae</taxon>
        <taxon>asterids</taxon>
        <taxon>campanulids</taxon>
        <taxon>Asterales</taxon>
        <taxon>Asteraceae</taxon>
        <taxon>Asteroideae</taxon>
        <taxon>Anthemideae</taxon>
        <taxon>Anthemidinae</taxon>
        <taxon>Tanacetum</taxon>
    </lineage>
</organism>
<dbReference type="InterPro" id="IPR013103">
    <property type="entry name" value="RVT_2"/>
</dbReference>
<evidence type="ECO:0000256" key="11">
    <source>
        <dbReference type="SAM" id="MobiDB-lite"/>
    </source>
</evidence>
<keyword evidence="8" id="KW-0808">Transferase</keyword>